<name>A0A8S4QTR0_9NEOP</name>
<organism evidence="1 2">
    <name type="scientific">Pararge aegeria aegeria</name>
    <dbReference type="NCBI Taxonomy" id="348720"/>
    <lineage>
        <taxon>Eukaryota</taxon>
        <taxon>Metazoa</taxon>
        <taxon>Ecdysozoa</taxon>
        <taxon>Arthropoda</taxon>
        <taxon>Hexapoda</taxon>
        <taxon>Insecta</taxon>
        <taxon>Pterygota</taxon>
        <taxon>Neoptera</taxon>
        <taxon>Endopterygota</taxon>
        <taxon>Lepidoptera</taxon>
        <taxon>Glossata</taxon>
        <taxon>Ditrysia</taxon>
        <taxon>Papilionoidea</taxon>
        <taxon>Nymphalidae</taxon>
        <taxon>Satyrinae</taxon>
        <taxon>Satyrini</taxon>
        <taxon>Parargina</taxon>
        <taxon>Pararge</taxon>
    </lineage>
</organism>
<sequence>MAEHASQSYCLIEPKKEILIDQDSEVCIDYKDFVIPKKEYTRPPSDTPEDKQSFKILKPIKTETILCKEIGRLQKYGVGSLPDPNMSTGFLEVDTKLESGHGSSMVAYAQPYVKAAERKRGKVLHSDAREITYNVIKYFDEEKFMERYHPYQLSGARAAMATGLSAGTISKIKKEEKEFRLYFNYPLKGVL</sequence>
<proteinExistence type="predicted"/>
<dbReference type="EMBL" id="CAKXAJ010018300">
    <property type="protein sequence ID" value="CAH2217588.1"/>
    <property type="molecule type" value="Genomic_DNA"/>
</dbReference>
<keyword evidence="2" id="KW-1185">Reference proteome</keyword>
<comment type="caution">
    <text evidence="1">The sequence shown here is derived from an EMBL/GenBank/DDBJ whole genome shotgun (WGS) entry which is preliminary data.</text>
</comment>
<accession>A0A8S4QTR0</accession>
<evidence type="ECO:0000313" key="2">
    <source>
        <dbReference type="Proteomes" id="UP000838756"/>
    </source>
</evidence>
<gene>
    <name evidence="1" type="primary">jg13518</name>
    <name evidence="1" type="ORF">PAEG_LOCUS5474</name>
</gene>
<reference evidence="1" key="1">
    <citation type="submission" date="2022-03" db="EMBL/GenBank/DDBJ databases">
        <authorList>
            <person name="Lindestad O."/>
        </authorList>
    </citation>
    <scope>NUCLEOTIDE SEQUENCE</scope>
</reference>
<protein>
    <submittedName>
        <fullName evidence="1">Jg13518 protein</fullName>
    </submittedName>
</protein>
<evidence type="ECO:0000313" key="1">
    <source>
        <dbReference type="EMBL" id="CAH2217588.1"/>
    </source>
</evidence>
<dbReference type="Proteomes" id="UP000838756">
    <property type="component" value="Unassembled WGS sequence"/>
</dbReference>
<dbReference type="OrthoDB" id="6511194at2759"/>
<dbReference type="AlphaFoldDB" id="A0A8S4QTR0"/>